<dbReference type="GO" id="GO:0006355">
    <property type="term" value="P:regulation of DNA-templated transcription"/>
    <property type="evidence" value="ECO:0007669"/>
    <property type="project" value="InterPro"/>
</dbReference>
<dbReference type="GO" id="GO:0003677">
    <property type="term" value="F:DNA binding"/>
    <property type="evidence" value="ECO:0007669"/>
    <property type="project" value="UniProtKB-UniRule"/>
</dbReference>
<comment type="caution">
    <text evidence="7">The sequence shown here is derived from an EMBL/GenBank/DDBJ whole genome shotgun (WGS) entry which is preliminary data.</text>
</comment>
<dbReference type="SMART" id="SM00862">
    <property type="entry name" value="Trans_reg_C"/>
    <property type="match status" value="1"/>
</dbReference>
<dbReference type="GO" id="GO:0000160">
    <property type="term" value="P:phosphorelay signal transduction system"/>
    <property type="evidence" value="ECO:0007669"/>
    <property type="project" value="InterPro"/>
</dbReference>
<dbReference type="STRING" id="1172194.WQQ_39740"/>
<dbReference type="PATRIC" id="fig|1172194.4.peg.3856"/>
<evidence type="ECO:0000259" key="6">
    <source>
        <dbReference type="PROSITE" id="PS51755"/>
    </source>
</evidence>
<dbReference type="InterPro" id="IPR011990">
    <property type="entry name" value="TPR-like_helical_dom_sf"/>
</dbReference>
<sequence length="909" mass="100744">MTSPAPANPNLQPARWRFGDSELDEFRLEILHLGDVVPLEAKALELLRQFVRHPGEVLTKDELMEAVWPGRVLSESVLARAISLLRKALGDSSQTLIRTVHGYGYRFDAPVERLTPVKTQSAPTLHLQAGQNPPLRPNWQLVERLGEGRNETWLAVHDKTRERRVFKFAGDGIGLSTLKREITLQRLLIESLGDQAAVVPVLDWNLQEAPYFIETEWCSGGSLERWLATNAQAPVETRIDLVAQAAEALAAAHAVGVLHKDVKPQNLLIVEAGSEPQVRLADFGSGLLIDDTRLQSLSITRLGLTRSDDEASSGSGSLLYLAPEVVTGQPATLKSDVYALGVLLFQLIVGDLRRPLAPGWERDVTDPLLREDIAAAAELDPAHRLADAAALAQRLRGLDERRAQRAAEEAARVQAEYAQQQLDRLQARRGWQMAAVGILAIGLAVSTWLYLDARRARDQARLAQAETAAVNDFLQHDLLEAADPRGNDRSDISVREVVEAAARRIDSGMEQPQLEARVRMSLGTVFVGLAQFEQAITQFRSALTLLPADALKTRWEAQVQLADAMSQLDRYEESRALYREALAEVERAKMPELAFETRVYLAEFERVLGHAEDGLAQLDALAPELAHIDPDSDAALRYAVIRGDLLGELNRPEAVEVYRAALPRFERVKGRYANNTTNLRRNLGGALATQGQDAEAVAILAPLYVDMQRIYGPTHMETLATINQLTLALQHLGQLDRAIELQSFAIQALVERYGEQNSHAMQQRANLATMYANKGDHDAALVLYRAIYTTQKAVLGEDRRETLTTAHNIARSLQDLGRWSEALEMQKPMSALAHRALGDEHFLPWAIDLAMARSQAMLAQYPEAQALLSKASERLESLLGADHRYVQRAHEYALEIEQRKAQGLSAVKP</sequence>
<name>I7ZA92_9GAMM</name>
<dbReference type="Pfam" id="PF13424">
    <property type="entry name" value="TPR_12"/>
    <property type="match status" value="1"/>
</dbReference>
<dbReference type="PROSITE" id="PS50005">
    <property type="entry name" value="TPR"/>
    <property type="match status" value="1"/>
</dbReference>
<dbReference type="RefSeq" id="WP_007186909.1">
    <property type="nucleotide sequence ID" value="NZ_AKGD01000003.1"/>
</dbReference>
<dbReference type="EMBL" id="AKGD01000003">
    <property type="protein sequence ID" value="EIT68779.1"/>
    <property type="molecule type" value="Genomic_DNA"/>
</dbReference>
<gene>
    <name evidence="7" type="ORF">WQQ_39740</name>
</gene>
<reference evidence="7 8" key="1">
    <citation type="journal article" date="2012" name="J. Bacteriol.">
        <title>Genome Sequence of n-Alkane-Degrading Hydrocarboniphaga effusa Strain AP103T (ATCC BAA-332T).</title>
        <authorList>
            <person name="Chang H.K."/>
            <person name="Zylstra G.J."/>
            <person name="Chae J.C."/>
        </authorList>
    </citation>
    <scope>NUCLEOTIDE SEQUENCE [LARGE SCALE GENOMIC DNA]</scope>
    <source>
        <strain evidence="7 8">AP103</strain>
    </source>
</reference>
<keyword evidence="4" id="KW-0175">Coiled coil</keyword>
<dbReference type="Pfam" id="PF00486">
    <property type="entry name" value="Trans_reg_C"/>
    <property type="match status" value="1"/>
</dbReference>
<protein>
    <submittedName>
        <fullName evidence="7">Uncharacterized protein</fullName>
    </submittedName>
</protein>
<dbReference type="Gene3D" id="1.10.10.10">
    <property type="entry name" value="Winged helix-like DNA-binding domain superfamily/Winged helix DNA-binding domain"/>
    <property type="match status" value="1"/>
</dbReference>
<dbReference type="SUPFAM" id="SSF48452">
    <property type="entry name" value="TPR-like"/>
    <property type="match status" value="2"/>
</dbReference>
<feature type="DNA-binding region" description="OmpR/PhoB-type" evidence="3">
    <location>
        <begin position="13"/>
        <end position="109"/>
    </location>
</feature>
<evidence type="ECO:0000313" key="8">
    <source>
        <dbReference type="Proteomes" id="UP000003704"/>
    </source>
</evidence>
<dbReference type="InterPro" id="IPR036388">
    <property type="entry name" value="WH-like_DNA-bd_sf"/>
</dbReference>
<dbReference type="GO" id="GO:0004674">
    <property type="term" value="F:protein serine/threonine kinase activity"/>
    <property type="evidence" value="ECO:0007669"/>
    <property type="project" value="InterPro"/>
</dbReference>
<dbReference type="SMART" id="SM00220">
    <property type="entry name" value="S_TKc"/>
    <property type="match status" value="1"/>
</dbReference>
<feature type="domain" description="OmpR/PhoB-type" evidence="6">
    <location>
        <begin position="13"/>
        <end position="109"/>
    </location>
</feature>
<dbReference type="PANTHER" id="PTHR24348">
    <property type="entry name" value="SERINE/THREONINE-PROTEIN KINASE UNC-51-RELATED"/>
    <property type="match status" value="1"/>
</dbReference>
<dbReference type="SUPFAM" id="SSF46894">
    <property type="entry name" value="C-terminal effector domain of the bipartite response regulators"/>
    <property type="match status" value="1"/>
</dbReference>
<dbReference type="Proteomes" id="UP000003704">
    <property type="component" value="Unassembled WGS sequence"/>
</dbReference>
<keyword evidence="1 3" id="KW-0238">DNA-binding</keyword>
<evidence type="ECO:0000256" key="1">
    <source>
        <dbReference type="ARBA" id="ARBA00023125"/>
    </source>
</evidence>
<feature type="domain" description="Protein kinase" evidence="5">
    <location>
        <begin position="139"/>
        <end position="396"/>
    </location>
</feature>
<dbReference type="Pfam" id="PF00069">
    <property type="entry name" value="Pkinase"/>
    <property type="match status" value="1"/>
</dbReference>
<dbReference type="Gene3D" id="1.25.40.10">
    <property type="entry name" value="Tetratricopeptide repeat domain"/>
    <property type="match status" value="2"/>
</dbReference>
<feature type="coiled-coil region" evidence="4">
    <location>
        <begin position="561"/>
        <end position="588"/>
    </location>
</feature>
<dbReference type="InterPro" id="IPR016032">
    <property type="entry name" value="Sig_transdc_resp-reg_C-effctor"/>
</dbReference>
<dbReference type="InterPro" id="IPR045269">
    <property type="entry name" value="Atg1-like"/>
</dbReference>
<evidence type="ECO:0000256" key="4">
    <source>
        <dbReference type="SAM" id="Coils"/>
    </source>
</evidence>
<dbReference type="InterPro" id="IPR008271">
    <property type="entry name" value="Ser/Thr_kinase_AS"/>
</dbReference>
<dbReference type="SMART" id="SM00028">
    <property type="entry name" value="TPR"/>
    <property type="match status" value="3"/>
</dbReference>
<dbReference type="Gene3D" id="1.10.510.10">
    <property type="entry name" value="Transferase(Phosphotransferase) domain 1"/>
    <property type="match status" value="1"/>
</dbReference>
<dbReference type="GO" id="GO:0005524">
    <property type="term" value="F:ATP binding"/>
    <property type="evidence" value="ECO:0007669"/>
    <property type="project" value="InterPro"/>
</dbReference>
<keyword evidence="2" id="KW-0802">TPR repeat</keyword>
<evidence type="ECO:0000259" key="5">
    <source>
        <dbReference type="PROSITE" id="PS50011"/>
    </source>
</evidence>
<dbReference type="PROSITE" id="PS50011">
    <property type="entry name" value="PROTEIN_KINASE_DOM"/>
    <property type="match status" value="1"/>
</dbReference>
<evidence type="ECO:0000313" key="7">
    <source>
        <dbReference type="EMBL" id="EIT68779.1"/>
    </source>
</evidence>
<keyword evidence="8" id="KW-1185">Reference proteome</keyword>
<evidence type="ECO:0000256" key="2">
    <source>
        <dbReference type="PROSITE-ProRule" id="PRU00339"/>
    </source>
</evidence>
<dbReference type="InterPro" id="IPR000719">
    <property type="entry name" value="Prot_kinase_dom"/>
</dbReference>
<proteinExistence type="predicted"/>
<dbReference type="InterPro" id="IPR001867">
    <property type="entry name" value="OmpR/PhoB-type_DNA-bd"/>
</dbReference>
<feature type="repeat" description="TPR" evidence="2">
    <location>
        <begin position="516"/>
        <end position="549"/>
    </location>
</feature>
<dbReference type="PROSITE" id="PS00108">
    <property type="entry name" value="PROTEIN_KINASE_ST"/>
    <property type="match status" value="1"/>
</dbReference>
<dbReference type="PROSITE" id="PS51755">
    <property type="entry name" value="OMPR_PHOB"/>
    <property type="match status" value="1"/>
</dbReference>
<dbReference type="InterPro" id="IPR011009">
    <property type="entry name" value="Kinase-like_dom_sf"/>
</dbReference>
<dbReference type="InterPro" id="IPR019734">
    <property type="entry name" value="TPR_rpt"/>
</dbReference>
<organism evidence="7 8">
    <name type="scientific">Hydrocarboniphaga effusa AP103</name>
    <dbReference type="NCBI Taxonomy" id="1172194"/>
    <lineage>
        <taxon>Bacteria</taxon>
        <taxon>Pseudomonadati</taxon>
        <taxon>Pseudomonadota</taxon>
        <taxon>Gammaproteobacteria</taxon>
        <taxon>Nevskiales</taxon>
        <taxon>Nevskiaceae</taxon>
        <taxon>Hydrocarboniphaga</taxon>
    </lineage>
</organism>
<dbReference type="AlphaFoldDB" id="I7ZA92"/>
<dbReference type="GO" id="GO:0005737">
    <property type="term" value="C:cytoplasm"/>
    <property type="evidence" value="ECO:0007669"/>
    <property type="project" value="TreeGrafter"/>
</dbReference>
<accession>I7ZA92</accession>
<dbReference type="SUPFAM" id="SSF56112">
    <property type="entry name" value="Protein kinase-like (PK-like)"/>
    <property type="match status" value="1"/>
</dbReference>
<evidence type="ECO:0000256" key="3">
    <source>
        <dbReference type="PROSITE-ProRule" id="PRU01091"/>
    </source>
</evidence>
<dbReference type="CDD" id="cd00383">
    <property type="entry name" value="trans_reg_C"/>
    <property type="match status" value="1"/>
</dbReference>